<sequence>MLSYYFKLAWLSLRKTPLLSVLMVGTIALGIAAAMVTYTVSYMMTKDPLPAKSDRIFTVQLSSWGPQQPYKVVDGREEIPAMISYRDAQNLKTAAKARQETAIGLFKSMSRAEQQNRRDAQMRMVRTTHNDFFAMFDVPFLYGSAWSEQDDSAGNQVVVITKALNDELFDGVNSVGHHIVLGESLLQIVGVMDDWFPIPRFYYLSSQAYHDPHDLFVPLQYQINQEIFSRSDVTWACWQDIEDVAFSDFITSDCIWLFYWVELESAKDRADYMDFINAYVDEQKSAGRFARENLSRLFTIDEYLRWADVVSNENDMAVWLAFAFLLACLLNCMSLMMTKFYGKGSEIGLRRAVGASRQDIGWQFLCEAFLIGILGGVLGLLFAQLGLQLIQQIFTYLNDTIMQMDLRIMLMTLLLSVVASVLFGLWPIYRATRIQPSSQLKSL</sequence>
<dbReference type="PANTHER" id="PTHR30572">
    <property type="entry name" value="MEMBRANE COMPONENT OF TRANSPORTER-RELATED"/>
    <property type="match status" value="1"/>
</dbReference>
<evidence type="ECO:0000259" key="7">
    <source>
        <dbReference type="Pfam" id="PF02687"/>
    </source>
</evidence>
<accession>A0A0F4QWK1</accession>
<reference evidence="9 10" key="1">
    <citation type="journal article" date="2015" name="BMC Genomics">
        <title>Genome mining reveals unlocked bioactive potential of marine Gram-negative bacteria.</title>
        <authorList>
            <person name="Machado H."/>
            <person name="Sonnenschein E.C."/>
            <person name="Melchiorsen J."/>
            <person name="Gram L."/>
        </authorList>
    </citation>
    <scope>NUCLEOTIDE SEQUENCE [LARGE SCALE GENOMIC DNA]</scope>
    <source>
        <strain evidence="9 10">S2471</strain>
    </source>
</reference>
<comment type="subcellular location">
    <subcellularLocation>
        <location evidence="1">Cell membrane</location>
        <topology evidence="1">Multi-pass membrane protein</topology>
    </subcellularLocation>
</comment>
<evidence type="ECO:0000259" key="8">
    <source>
        <dbReference type="Pfam" id="PF12704"/>
    </source>
</evidence>
<feature type="transmembrane region" description="Helical" evidence="6">
    <location>
        <begin position="317"/>
        <end position="341"/>
    </location>
</feature>
<dbReference type="Pfam" id="PF02687">
    <property type="entry name" value="FtsX"/>
    <property type="match status" value="1"/>
</dbReference>
<proteinExistence type="predicted"/>
<dbReference type="EMBL" id="JXYA01000006">
    <property type="protein sequence ID" value="KJZ12096.1"/>
    <property type="molecule type" value="Genomic_DNA"/>
</dbReference>
<dbReference type="OrthoDB" id="8735006at2"/>
<evidence type="ECO:0000256" key="4">
    <source>
        <dbReference type="ARBA" id="ARBA00022989"/>
    </source>
</evidence>
<feature type="transmembrane region" description="Helical" evidence="6">
    <location>
        <begin position="406"/>
        <end position="429"/>
    </location>
</feature>
<dbReference type="PATRIC" id="fig|43658.5.peg.669"/>
<dbReference type="PANTHER" id="PTHR30572:SF18">
    <property type="entry name" value="ABC-TYPE MACROLIDE FAMILY EXPORT SYSTEM PERMEASE COMPONENT 2"/>
    <property type="match status" value="1"/>
</dbReference>
<evidence type="ECO:0008006" key="11">
    <source>
        <dbReference type="Google" id="ProtNLM"/>
    </source>
</evidence>
<keyword evidence="5 6" id="KW-0472">Membrane</keyword>
<evidence type="ECO:0000256" key="6">
    <source>
        <dbReference type="SAM" id="Phobius"/>
    </source>
</evidence>
<evidence type="ECO:0000313" key="9">
    <source>
        <dbReference type="EMBL" id="KJZ12096.1"/>
    </source>
</evidence>
<feature type="domain" description="ABC3 transporter permease C-terminal" evidence="7">
    <location>
        <begin position="320"/>
        <end position="436"/>
    </location>
</feature>
<gene>
    <name evidence="9" type="ORF">TW77_03205</name>
</gene>
<name>A0A0F4QWK1_9GAMM</name>
<keyword evidence="2" id="KW-1003">Cell membrane</keyword>
<dbReference type="GO" id="GO:0005886">
    <property type="term" value="C:plasma membrane"/>
    <property type="evidence" value="ECO:0007669"/>
    <property type="project" value="UniProtKB-SubCell"/>
</dbReference>
<dbReference type="Pfam" id="PF12704">
    <property type="entry name" value="MacB_PCD"/>
    <property type="match status" value="1"/>
</dbReference>
<evidence type="ECO:0000256" key="1">
    <source>
        <dbReference type="ARBA" id="ARBA00004651"/>
    </source>
</evidence>
<dbReference type="GO" id="GO:0022857">
    <property type="term" value="F:transmembrane transporter activity"/>
    <property type="evidence" value="ECO:0007669"/>
    <property type="project" value="TreeGrafter"/>
</dbReference>
<keyword evidence="4 6" id="KW-1133">Transmembrane helix</keyword>
<comment type="caution">
    <text evidence="9">The sequence shown here is derived from an EMBL/GenBank/DDBJ whole genome shotgun (WGS) entry which is preliminary data.</text>
</comment>
<dbReference type="Proteomes" id="UP000033452">
    <property type="component" value="Unassembled WGS sequence"/>
</dbReference>
<evidence type="ECO:0000256" key="2">
    <source>
        <dbReference type="ARBA" id="ARBA00022475"/>
    </source>
</evidence>
<protein>
    <recommendedName>
        <fullName evidence="11">ABC transporter permease</fullName>
    </recommendedName>
</protein>
<feature type="domain" description="MacB-like periplasmic core" evidence="8">
    <location>
        <begin position="20"/>
        <end position="225"/>
    </location>
</feature>
<keyword evidence="10" id="KW-1185">Reference proteome</keyword>
<dbReference type="InterPro" id="IPR003838">
    <property type="entry name" value="ABC3_permease_C"/>
</dbReference>
<keyword evidence="3 6" id="KW-0812">Transmembrane</keyword>
<dbReference type="InterPro" id="IPR050250">
    <property type="entry name" value="Macrolide_Exporter_MacB"/>
</dbReference>
<evidence type="ECO:0000256" key="3">
    <source>
        <dbReference type="ARBA" id="ARBA00022692"/>
    </source>
</evidence>
<evidence type="ECO:0000256" key="5">
    <source>
        <dbReference type="ARBA" id="ARBA00023136"/>
    </source>
</evidence>
<feature type="transmembrane region" description="Helical" evidence="6">
    <location>
        <begin position="21"/>
        <end position="44"/>
    </location>
</feature>
<organism evidence="9 10">
    <name type="scientific">Pseudoalteromonas rubra</name>
    <dbReference type="NCBI Taxonomy" id="43658"/>
    <lineage>
        <taxon>Bacteria</taxon>
        <taxon>Pseudomonadati</taxon>
        <taxon>Pseudomonadota</taxon>
        <taxon>Gammaproteobacteria</taxon>
        <taxon>Alteromonadales</taxon>
        <taxon>Pseudoalteromonadaceae</taxon>
        <taxon>Pseudoalteromonas</taxon>
    </lineage>
</organism>
<feature type="transmembrane region" description="Helical" evidence="6">
    <location>
        <begin position="362"/>
        <end position="386"/>
    </location>
</feature>
<dbReference type="InterPro" id="IPR025857">
    <property type="entry name" value="MacB_PCD"/>
</dbReference>
<dbReference type="AlphaFoldDB" id="A0A0F4QWK1"/>
<evidence type="ECO:0000313" key="10">
    <source>
        <dbReference type="Proteomes" id="UP000033452"/>
    </source>
</evidence>
<dbReference type="RefSeq" id="WP_046003531.1">
    <property type="nucleotide sequence ID" value="NZ_JXYA01000006.1"/>
</dbReference>